<keyword evidence="7" id="KW-0998">Cell outer membrane</keyword>
<feature type="signal peptide" evidence="8">
    <location>
        <begin position="1"/>
        <end position="29"/>
    </location>
</feature>
<comment type="similarity">
    <text evidence="2">Belongs to the OmpP1/FadL family.</text>
</comment>
<evidence type="ECO:0000256" key="8">
    <source>
        <dbReference type="SAM" id="SignalP"/>
    </source>
</evidence>
<dbReference type="RefSeq" id="WP_061162998.1">
    <property type="nucleotide sequence ID" value="NZ_FCOI02000021.1"/>
</dbReference>
<keyword evidence="4" id="KW-0812">Transmembrane</keyword>
<feature type="chain" id="PRO_5007622711" evidence="8">
    <location>
        <begin position="30"/>
        <end position="394"/>
    </location>
</feature>
<dbReference type="AlphaFoldDB" id="A0A158CA00"/>
<comment type="subcellular location">
    <subcellularLocation>
        <location evidence="1">Cell outer membrane</location>
        <topology evidence="1">Multi-pass membrane protein</topology>
    </subcellularLocation>
</comment>
<dbReference type="PANTHER" id="PTHR35093">
    <property type="entry name" value="OUTER MEMBRANE PROTEIN NMB0088-RELATED"/>
    <property type="match status" value="1"/>
</dbReference>
<dbReference type="EMBL" id="FCOI02000021">
    <property type="protein sequence ID" value="SAK79193.1"/>
    <property type="molecule type" value="Genomic_DNA"/>
</dbReference>
<evidence type="ECO:0000256" key="1">
    <source>
        <dbReference type="ARBA" id="ARBA00004571"/>
    </source>
</evidence>
<keyword evidence="5 8" id="KW-0732">Signal</keyword>
<evidence type="ECO:0000256" key="6">
    <source>
        <dbReference type="ARBA" id="ARBA00023136"/>
    </source>
</evidence>
<dbReference type="GO" id="GO:0015483">
    <property type="term" value="F:long-chain fatty acid transporting porin activity"/>
    <property type="evidence" value="ECO:0007669"/>
    <property type="project" value="TreeGrafter"/>
</dbReference>
<proteinExistence type="inferred from homology"/>
<protein>
    <submittedName>
        <fullName evidence="9">Outer membrane protein transport protein (OMPP1/FadL/TodX)</fullName>
    </submittedName>
</protein>
<keyword evidence="10" id="KW-1185">Reference proteome</keyword>
<evidence type="ECO:0000313" key="9">
    <source>
        <dbReference type="EMBL" id="SAK79193.1"/>
    </source>
</evidence>
<accession>A0A158CA00</accession>
<dbReference type="Pfam" id="PF03349">
    <property type="entry name" value="Toluene_X"/>
    <property type="match status" value="1"/>
</dbReference>
<dbReference type="GO" id="GO:0009279">
    <property type="term" value="C:cell outer membrane"/>
    <property type="evidence" value="ECO:0007669"/>
    <property type="project" value="UniProtKB-SubCell"/>
</dbReference>
<dbReference type="OrthoDB" id="19849at2"/>
<organism evidence="9 10">
    <name type="scientific">Caballeronia temeraria</name>
    <dbReference type="NCBI Taxonomy" id="1777137"/>
    <lineage>
        <taxon>Bacteria</taxon>
        <taxon>Pseudomonadati</taxon>
        <taxon>Pseudomonadota</taxon>
        <taxon>Betaproteobacteria</taxon>
        <taxon>Burkholderiales</taxon>
        <taxon>Burkholderiaceae</taxon>
        <taxon>Caballeronia</taxon>
    </lineage>
</organism>
<evidence type="ECO:0000256" key="2">
    <source>
        <dbReference type="ARBA" id="ARBA00008163"/>
    </source>
</evidence>
<evidence type="ECO:0000256" key="5">
    <source>
        <dbReference type="ARBA" id="ARBA00022729"/>
    </source>
</evidence>
<dbReference type="SUPFAM" id="SSF56935">
    <property type="entry name" value="Porins"/>
    <property type="match status" value="1"/>
</dbReference>
<gene>
    <name evidence="9" type="ORF">AWB76_05301</name>
</gene>
<evidence type="ECO:0000256" key="7">
    <source>
        <dbReference type="ARBA" id="ARBA00023237"/>
    </source>
</evidence>
<keyword evidence="3" id="KW-1134">Transmembrane beta strand</keyword>
<sequence>MSKQFGRTGCVRTLIATALTMLPVKYASAVDGIALSGSNVLSAGMAGTSIAFPQDSTAAADNPAGMGLVGSRTDFGVQFLEPLTDFEYGSTSNTLHSGKVYAVPGGGANWQISPRLTFGVSLFGVGVGTSYGRPALPIAGAGVAQSSLQTAVAAPTVTYRITEHSIVGFSLALAYQRFSANGAIVPMGDGTLQPLPSHGVSNAFGYGARIGYIWNPVPAFTFGASYASRIRMSKLAGYKDDLLAGGGGRIDIGAQYGLGIAYKIVPSVTLAADWLHMEFSNTVIGSAEGFGWQNQDFFRLGAAWDVDSRWTLRTGLSRGNHPIGPSVVAQNLLSAMPVSTSVSVGTTYRFNKTDEVSGVFEYGFPVTVTGEGASTGFSLRTRTEVVGISYGHRF</sequence>
<keyword evidence="6" id="KW-0472">Membrane</keyword>
<evidence type="ECO:0000256" key="4">
    <source>
        <dbReference type="ARBA" id="ARBA00022692"/>
    </source>
</evidence>
<dbReference type="PANTHER" id="PTHR35093:SF8">
    <property type="entry name" value="OUTER MEMBRANE PROTEIN NMB0088-RELATED"/>
    <property type="match status" value="1"/>
</dbReference>
<dbReference type="InterPro" id="IPR005017">
    <property type="entry name" value="OMPP1/FadL/TodX"/>
</dbReference>
<evidence type="ECO:0000313" key="10">
    <source>
        <dbReference type="Proteomes" id="UP000054624"/>
    </source>
</evidence>
<evidence type="ECO:0000256" key="3">
    <source>
        <dbReference type="ARBA" id="ARBA00022452"/>
    </source>
</evidence>
<dbReference type="Proteomes" id="UP000054624">
    <property type="component" value="Unassembled WGS sequence"/>
</dbReference>
<dbReference type="Gene3D" id="2.40.160.60">
    <property type="entry name" value="Outer membrane protein transport protein (OMPP1/FadL/TodX)"/>
    <property type="match status" value="1"/>
</dbReference>
<reference evidence="10" key="1">
    <citation type="submission" date="2016-01" db="EMBL/GenBank/DDBJ databases">
        <authorList>
            <person name="Peeters Charlotte."/>
        </authorList>
    </citation>
    <scope>NUCLEOTIDE SEQUENCE [LARGE SCALE GENOMIC DNA]</scope>
</reference>
<name>A0A158CA00_9BURK</name>
<dbReference type="STRING" id="1777137.AWB76_05301"/>